<reference evidence="3" key="1">
    <citation type="submission" date="2023-07" db="EMBL/GenBank/DDBJ databases">
        <authorList>
            <consortium name="CYATHOMIX"/>
        </authorList>
    </citation>
    <scope>NUCLEOTIDE SEQUENCE</scope>
    <source>
        <strain evidence="3">N/A</strain>
    </source>
</reference>
<keyword evidence="2" id="KW-0472">Membrane</keyword>
<dbReference type="EMBL" id="CATQJL010000316">
    <property type="protein sequence ID" value="CAJ0606532.1"/>
    <property type="molecule type" value="Genomic_DNA"/>
</dbReference>
<evidence type="ECO:0000256" key="2">
    <source>
        <dbReference type="SAM" id="Phobius"/>
    </source>
</evidence>
<protein>
    <submittedName>
        <fullName evidence="3">Uncharacterized protein</fullName>
    </submittedName>
</protein>
<gene>
    <name evidence="3" type="ORF">CYNAS_LOCUS18515</name>
</gene>
<evidence type="ECO:0000313" key="4">
    <source>
        <dbReference type="Proteomes" id="UP001176961"/>
    </source>
</evidence>
<name>A0AA36MEJ0_CYLNA</name>
<dbReference type="Proteomes" id="UP001176961">
    <property type="component" value="Unassembled WGS sequence"/>
</dbReference>
<feature type="transmembrane region" description="Helical" evidence="2">
    <location>
        <begin position="12"/>
        <end position="35"/>
    </location>
</feature>
<comment type="caution">
    <text evidence="3">The sequence shown here is derived from an EMBL/GenBank/DDBJ whole genome shotgun (WGS) entry which is preliminary data.</text>
</comment>
<keyword evidence="4" id="KW-1185">Reference proteome</keyword>
<keyword evidence="2" id="KW-0812">Transmembrane</keyword>
<evidence type="ECO:0000256" key="1">
    <source>
        <dbReference type="SAM" id="MobiDB-lite"/>
    </source>
</evidence>
<feature type="compositionally biased region" description="Basic residues" evidence="1">
    <location>
        <begin position="155"/>
        <end position="170"/>
    </location>
</feature>
<sequence>MIDPETTSLHTAFVIIYLQELAWISAPLLISANVFLHACLRKLDIGILIFSGSIFAFFLVSGFFIAVSLYFVHSRALGRKQVRYLTPYILAKLFRMLVLGTFSVVILFSPKLIRTYFYASIYGVFECVAGAIALEVTIRSRRLLKRMECVPRRRQSKGSRLFKSKGRKLSRSVSLMMQD</sequence>
<accession>A0AA36MEJ0</accession>
<feature type="transmembrane region" description="Helical" evidence="2">
    <location>
        <begin position="116"/>
        <end position="138"/>
    </location>
</feature>
<organism evidence="3 4">
    <name type="scientific">Cylicocyclus nassatus</name>
    <name type="common">Nematode worm</name>
    <dbReference type="NCBI Taxonomy" id="53992"/>
    <lineage>
        <taxon>Eukaryota</taxon>
        <taxon>Metazoa</taxon>
        <taxon>Ecdysozoa</taxon>
        <taxon>Nematoda</taxon>
        <taxon>Chromadorea</taxon>
        <taxon>Rhabditida</taxon>
        <taxon>Rhabditina</taxon>
        <taxon>Rhabditomorpha</taxon>
        <taxon>Strongyloidea</taxon>
        <taxon>Strongylidae</taxon>
        <taxon>Cylicocyclus</taxon>
    </lineage>
</organism>
<feature type="transmembrane region" description="Helical" evidence="2">
    <location>
        <begin position="93"/>
        <end position="110"/>
    </location>
</feature>
<dbReference type="AlphaFoldDB" id="A0AA36MEJ0"/>
<keyword evidence="2" id="KW-1133">Transmembrane helix</keyword>
<feature type="region of interest" description="Disordered" evidence="1">
    <location>
        <begin position="155"/>
        <end position="179"/>
    </location>
</feature>
<feature type="transmembrane region" description="Helical" evidence="2">
    <location>
        <begin position="47"/>
        <end position="72"/>
    </location>
</feature>
<proteinExistence type="predicted"/>
<evidence type="ECO:0000313" key="3">
    <source>
        <dbReference type="EMBL" id="CAJ0606532.1"/>
    </source>
</evidence>